<evidence type="ECO:0000313" key="3">
    <source>
        <dbReference type="EMBL" id="KAF2736568.1"/>
    </source>
</evidence>
<dbReference type="AlphaFoldDB" id="A0A9P4R4A4"/>
<accession>A0A9P4R4A4</accession>
<feature type="domain" description="DUF1308" evidence="2">
    <location>
        <begin position="305"/>
        <end position="393"/>
    </location>
</feature>
<dbReference type="InterPro" id="IPR010733">
    <property type="entry name" value="DUF1308"/>
</dbReference>
<keyword evidence="4" id="KW-1185">Reference proteome</keyword>
<dbReference type="EMBL" id="ML996124">
    <property type="protein sequence ID" value="KAF2736568.1"/>
    <property type="molecule type" value="Genomic_DNA"/>
</dbReference>
<protein>
    <recommendedName>
        <fullName evidence="2">DUF1308 domain-containing protein</fullName>
    </recommendedName>
</protein>
<feature type="region of interest" description="Disordered" evidence="1">
    <location>
        <begin position="193"/>
        <end position="215"/>
    </location>
</feature>
<proteinExistence type="predicted"/>
<evidence type="ECO:0000256" key="1">
    <source>
        <dbReference type="SAM" id="MobiDB-lite"/>
    </source>
</evidence>
<gene>
    <name evidence="3" type="ORF">EJ04DRAFT_489829</name>
</gene>
<dbReference type="PANTHER" id="PTHR13379:SF0">
    <property type="entry name" value="UPF0415 PROTEIN C7ORF25"/>
    <property type="match status" value="1"/>
</dbReference>
<evidence type="ECO:0000313" key="4">
    <source>
        <dbReference type="Proteomes" id="UP000799444"/>
    </source>
</evidence>
<sequence length="512" mass="57279">MAAEDPTLRNTTIDPSLASSLDKLSVNDLEIKASIADLIERCNLLKSEVEEYVAAAVEKNRKSPKTEAYVEYRTLKNDFLSELAFLNKVASQDLPEEKIRTHITSSNLVYYEALWSAAKRSSGIVSFRKYFFSTRQPKGQAAAFSGKKFTSKAKRKDAALVDIVAANGAEWIRVSTVSEKRMLFDLAKLGWHNDSDSEDEDTPDTRSVNWEDDDDDDQVEIVKNTRELVRVARANPTRGRPPTVTIILPRLSHGNMPKAIEKVLQDMKATGATIQCANEIPPTPTVSDAIPQMLVDRSRILSETLNIDCTILLALVSDISHKKCPVMDWYPGEVRSQIQEEEKEHLLPTHLYPIIGSHPMVCTQHAVDQMYTIINTLATDTERTRANILLAREEHASTPPDQLLKAWIDLSDYTPPDGFKLPIRVFPTNVDALIARLPKVAPRIASEIGPLNTAIFFHGWAEDVTTLSSNRVRAKQMENLINEHGLEDGETGPNVWLCGESRSLIAKEGRRK</sequence>
<dbReference type="OrthoDB" id="441890at2759"/>
<dbReference type="Pfam" id="PF07000">
    <property type="entry name" value="DUF1308"/>
    <property type="match status" value="1"/>
</dbReference>
<reference evidence="3" key="1">
    <citation type="journal article" date="2020" name="Stud. Mycol.">
        <title>101 Dothideomycetes genomes: a test case for predicting lifestyles and emergence of pathogens.</title>
        <authorList>
            <person name="Haridas S."/>
            <person name="Albert R."/>
            <person name="Binder M."/>
            <person name="Bloem J."/>
            <person name="Labutti K."/>
            <person name="Salamov A."/>
            <person name="Andreopoulos B."/>
            <person name="Baker S."/>
            <person name="Barry K."/>
            <person name="Bills G."/>
            <person name="Bluhm B."/>
            <person name="Cannon C."/>
            <person name="Castanera R."/>
            <person name="Culley D."/>
            <person name="Daum C."/>
            <person name="Ezra D."/>
            <person name="Gonzalez J."/>
            <person name="Henrissat B."/>
            <person name="Kuo A."/>
            <person name="Liang C."/>
            <person name="Lipzen A."/>
            <person name="Lutzoni F."/>
            <person name="Magnuson J."/>
            <person name="Mondo S."/>
            <person name="Nolan M."/>
            <person name="Ohm R."/>
            <person name="Pangilinan J."/>
            <person name="Park H.-J."/>
            <person name="Ramirez L."/>
            <person name="Alfaro M."/>
            <person name="Sun H."/>
            <person name="Tritt A."/>
            <person name="Yoshinaga Y."/>
            <person name="Zwiers L.-H."/>
            <person name="Turgeon B."/>
            <person name="Goodwin S."/>
            <person name="Spatafora J."/>
            <person name="Crous P."/>
            <person name="Grigoriev I."/>
        </authorList>
    </citation>
    <scope>NUCLEOTIDE SEQUENCE</scope>
    <source>
        <strain evidence="3">CBS 125425</strain>
    </source>
</reference>
<comment type="caution">
    <text evidence="3">The sequence shown here is derived from an EMBL/GenBank/DDBJ whole genome shotgun (WGS) entry which is preliminary data.</text>
</comment>
<organism evidence="3 4">
    <name type="scientific">Polyplosphaeria fusca</name>
    <dbReference type="NCBI Taxonomy" id="682080"/>
    <lineage>
        <taxon>Eukaryota</taxon>
        <taxon>Fungi</taxon>
        <taxon>Dikarya</taxon>
        <taxon>Ascomycota</taxon>
        <taxon>Pezizomycotina</taxon>
        <taxon>Dothideomycetes</taxon>
        <taxon>Pleosporomycetidae</taxon>
        <taxon>Pleosporales</taxon>
        <taxon>Tetraplosphaeriaceae</taxon>
        <taxon>Polyplosphaeria</taxon>
    </lineage>
</organism>
<evidence type="ECO:0000259" key="2">
    <source>
        <dbReference type="Pfam" id="PF07000"/>
    </source>
</evidence>
<dbReference type="Proteomes" id="UP000799444">
    <property type="component" value="Unassembled WGS sequence"/>
</dbReference>
<name>A0A9P4R4A4_9PLEO</name>
<dbReference type="PANTHER" id="PTHR13379">
    <property type="entry name" value="UNCHARACTERIZED DUF1308"/>
    <property type="match status" value="1"/>
</dbReference>